<name>A0A0B0IGZ5_9BACI</name>
<evidence type="ECO:0000313" key="3">
    <source>
        <dbReference type="EMBL" id="KHF38916.1"/>
    </source>
</evidence>
<protein>
    <submittedName>
        <fullName evidence="3">Cytoplasmic protein</fullName>
    </submittedName>
</protein>
<dbReference type="eggNOG" id="COG1434">
    <property type="taxonomic scope" value="Bacteria"/>
</dbReference>
<dbReference type="STRING" id="333138.LQ50_18480"/>
<dbReference type="PANTHER" id="PTHR30336">
    <property type="entry name" value="INNER MEMBRANE PROTEIN, PROBABLE PERMEASE"/>
    <property type="match status" value="1"/>
</dbReference>
<evidence type="ECO:0000256" key="1">
    <source>
        <dbReference type="SAM" id="Phobius"/>
    </source>
</evidence>
<keyword evidence="1" id="KW-0812">Transmembrane</keyword>
<feature type="domain" description="DUF218" evidence="2">
    <location>
        <begin position="42"/>
        <end position="182"/>
    </location>
</feature>
<gene>
    <name evidence="3" type="ORF">LQ50_18480</name>
</gene>
<dbReference type="GO" id="GO:0043164">
    <property type="term" value="P:Gram-negative-bacterium-type cell wall biogenesis"/>
    <property type="evidence" value="ECO:0007669"/>
    <property type="project" value="TreeGrafter"/>
</dbReference>
<dbReference type="InterPro" id="IPR003848">
    <property type="entry name" value="DUF218"/>
</dbReference>
<dbReference type="EMBL" id="JRJU01000027">
    <property type="protein sequence ID" value="KHF38916.1"/>
    <property type="molecule type" value="Genomic_DNA"/>
</dbReference>
<keyword evidence="1" id="KW-0472">Membrane</keyword>
<dbReference type="Pfam" id="PF02698">
    <property type="entry name" value="DUF218"/>
    <property type="match status" value="1"/>
</dbReference>
<evidence type="ECO:0000259" key="2">
    <source>
        <dbReference type="Pfam" id="PF02698"/>
    </source>
</evidence>
<dbReference type="RefSeq" id="WP_034631673.1">
    <property type="nucleotide sequence ID" value="NZ_JRJU01000027.1"/>
</dbReference>
<dbReference type="InterPro" id="IPR051599">
    <property type="entry name" value="Cell_Envelope_Assoc"/>
</dbReference>
<reference evidence="3 4" key="1">
    <citation type="submission" date="2014-09" db="EMBL/GenBank/DDBJ databases">
        <title>Genome sequencing and annotation of Bacillus Okhensis strain Kh10-101T.</title>
        <authorList>
            <person name="Prakash J.S."/>
        </authorList>
    </citation>
    <scope>NUCLEOTIDE SEQUENCE [LARGE SCALE GENOMIC DNA]</scope>
    <source>
        <strain evidence="4">Kh10-101T</strain>
    </source>
</reference>
<evidence type="ECO:0000313" key="4">
    <source>
        <dbReference type="Proteomes" id="UP000030832"/>
    </source>
</evidence>
<dbReference type="OrthoDB" id="9782395at2"/>
<dbReference type="Gene3D" id="3.40.50.620">
    <property type="entry name" value="HUPs"/>
    <property type="match status" value="1"/>
</dbReference>
<comment type="caution">
    <text evidence="3">The sequence shown here is derived from an EMBL/GenBank/DDBJ whole genome shotgun (WGS) entry which is preliminary data.</text>
</comment>
<proteinExistence type="predicted"/>
<keyword evidence="1" id="KW-1133">Transmembrane helix</keyword>
<dbReference type="GO" id="GO:0000270">
    <property type="term" value="P:peptidoglycan metabolic process"/>
    <property type="evidence" value="ECO:0007669"/>
    <property type="project" value="TreeGrafter"/>
</dbReference>
<dbReference type="CDD" id="cd06259">
    <property type="entry name" value="YdcF-like"/>
    <property type="match status" value="1"/>
</dbReference>
<dbReference type="AlphaFoldDB" id="A0A0B0IGZ5"/>
<dbReference type="PANTHER" id="PTHR30336:SF4">
    <property type="entry name" value="ENVELOPE BIOGENESIS FACTOR ELYC"/>
    <property type="match status" value="1"/>
</dbReference>
<dbReference type="Proteomes" id="UP000030832">
    <property type="component" value="Unassembled WGS sequence"/>
</dbReference>
<keyword evidence="4" id="KW-1185">Reference proteome</keyword>
<dbReference type="InterPro" id="IPR014729">
    <property type="entry name" value="Rossmann-like_a/b/a_fold"/>
</dbReference>
<dbReference type="GO" id="GO:0005886">
    <property type="term" value="C:plasma membrane"/>
    <property type="evidence" value="ECO:0007669"/>
    <property type="project" value="TreeGrafter"/>
</dbReference>
<organism evidence="3 4">
    <name type="scientific">Halalkalibacter okhensis</name>
    <dbReference type="NCBI Taxonomy" id="333138"/>
    <lineage>
        <taxon>Bacteria</taxon>
        <taxon>Bacillati</taxon>
        <taxon>Bacillota</taxon>
        <taxon>Bacilli</taxon>
        <taxon>Bacillales</taxon>
        <taxon>Bacillaceae</taxon>
        <taxon>Halalkalibacter</taxon>
    </lineage>
</organism>
<accession>A0A0B0IGZ5</accession>
<sequence length="195" mass="21724">MIRTKGFLPIIISGFIILLIYVCFLHVQILRYCSVEMDEEIDYVIILGASVKGTEPSLSLQYRIDAAAQYLLQNIEAVVIASGGQGPGEDISEAMAIKTELMRKGIDESRIYLEDESTSTVENISLAKAYLPELAGKGLVVTNSYHIFRAIQIAKDNELDVSGLPAKTPRAVLVQSYVREYLALTKYFLTRKSRK</sequence>
<feature type="transmembrane region" description="Helical" evidence="1">
    <location>
        <begin position="7"/>
        <end position="27"/>
    </location>
</feature>